<evidence type="ECO:0000256" key="7">
    <source>
        <dbReference type="ARBA" id="ARBA00023136"/>
    </source>
</evidence>
<dbReference type="Gene3D" id="1.20.58.1610">
    <property type="entry name" value="NADH:ubiquinone/plastoquinone oxidoreductase, chain 3"/>
    <property type="match status" value="1"/>
</dbReference>
<dbReference type="GO" id="GO:0031966">
    <property type="term" value="C:mitochondrial membrane"/>
    <property type="evidence" value="ECO:0007669"/>
    <property type="project" value="UniProtKB-SubCell"/>
</dbReference>
<feature type="transmembrane region" description="Helical" evidence="9">
    <location>
        <begin position="55"/>
        <end position="79"/>
    </location>
</feature>
<feature type="transmembrane region" description="Helical" evidence="9">
    <location>
        <begin position="6"/>
        <end position="25"/>
    </location>
</feature>
<comment type="function">
    <text evidence="9">Core subunit of the mitochondrial membrane respiratory chain NADH dehydrogenase (Complex I) which catalyzes electron transfer from NADH through the respiratory chain, using ubiquinone as an electron acceptor. Essential for the catalytic activity of complex I.</text>
</comment>
<proteinExistence type="inferred from homology"/>
<keyword evidence="5 9" id="KW-0812">Transmembrane</keyword>
<keyword evidence="9" id="KW-0249">Electron transport</keyword>
<feature type="transmembrane region" description="Helical" evidence="9">
    <location>
        <begin position="85"/>
        <end position="105"/>
    </location>
</feature>
<evidence type="ECO:0000256" key="2">
    <source>
        <dbReference type="ARBA" id="ARBA00008472"/>
    </source>
</evidence>
<keyword evidence="9" id="KW-0679">Respiratory chain</keyword>
<evidence type="ECO:0000256" key="6">
    <source>
        <dbReference type="ARBA" id="ARBA00022989"/>
    </source>
</evidence>
<keyword evidence="4 9" id="KW-0813">Transport</keyword>
<keyword evidence="6 9" id="KW-1133">Transmembrane helix</keyword>
<evidence type="ECO:0000256" key="5">
    <source>
        <dbReference type="ARBA" id="ARBA00022692"/>
    </source>
</evidence>
<evidence type="ECO:0000256" key="9">
    <source>
        <dbReference type="RuleBase" id="RU003640"/>
    </source>
</evidence>
<dbReference type="GO" id="GO:0030964">
    <property type="term" value="C:NADH dehydrogenase complex"/>
    <property type="evidence" value="ECO:0007669"/>
    <property type="project" value="TreeGrafter"/>
</dbReference>
<protein>
    <recommendedName>
        <fullName evidence="3 9">NADH-ubiquinone oxidoreductase chain 3</fullName>
        <ecNumber evidence="9">7.1.1.2</ecNumber>
    </recommendedName>
</protein>
<dbReference type="Pfam" id="PF00507">
    <property type="entry name" value="Oxidored_q4"/>
    <property type="match status" value="1"/>
</dbReference>
<gene>
    <name evidence="10" type="primary">nad3</name>
</gene>
<dbReference type="EC" id="7.1.1.2" evidence="9"/>
<dbReference type="PANTHER" id="PTHR11058:SF9">
    <property type="entry name" value="NADH-UBIQUINONE OXIDOREDUCTASE CHAIN 3"/>
    <property type="match status" value="1"/>
</dbReference>
<dbReference type="GO" id="GO:0008137">
    <property type="term" value="F:NADH dehydrogenase (ubiquinone) activity"/>
    <property type="evidence" value="ECO:0007669"/>
    <property type="project" value="UniProtKB-UniRule"/>
</dbReference>
<keyword evidence="9" id="KW-1278">Translocase</keyword>
<keyword evidence="9" id="KW-0830">Ubiquinone</keyword>
<sequence>MYLSMIHILVIMTIILLIMMLLTLISKKSVIDMEKLTPFECGFNPMSNKRLPFSIHFFLIAVIFLIFDIEIIIILPMIITMKYSMIKYWLLTSSLFILILILGLYHEWFNGALKWTK</sequence>
<keyword evidence="7 9" id="KW-0472">Membrane</keyword>
<comment type="similarity">
    <text evidence="2 9">Belongs to the complex I subunit 3 family.</text>
</comment>
<evidence type="ECO:0000256" key="3">
    <source>
        <dbReference type="ARBA" id="ARBA00021007"/>
    </source>
</evidence>
<keyword evidence="9 10" id="KW-0496">Mitochondrion</keyword>
<dbReference type="AlphaFoldDB" id="A0A0U2F0L4"/>
<comment type="catalytic activity">
    <reaction evidence="8 9">
        <text>a ubiquinone + NADH + 5 H(+)(in) = a ubiquinol + NAD(+) + 4 H(+)(out)</text>
        <dbReference type="Rhea" id="RHEA:29091"/>
        <dbReference type="Rhea" id="RHEA-COMP:9565"/>
        <dbReference type="Rhea" id="RHEA-COMP:9566"/>
        <dbReference type="ChEBI" id="CHEBI:15378"/>
        <dbReference type="ChEBI" id="CHEBI:16389"/>
        <dbReference type="ChEBI" id="CHEBI:17976"/>
        <dbReference type="ChEBI" id="CHEBI:57540"/>
        <dbReference type="ChEBI" id="CHEBI:57945"/>
        <dbReference type="EC" id="7.1.1.2"/>
    </reaction>
</comment>
<evidence type="ECO:0000256" key="8">
    <source>
        <dbReference type="ARBA" id="ARBA00049551"/>
    </source>
</evidence>
<dbReference type="EMBL" id="KR024406">
    <property type="protein sequence ID" value="AKU47323.1"/>
    <property type="molecule type" value="Genomic_DNA"/>
</dbReference>
<evidence type="ECO:0000313" key="10">
    <source>
        <dbReference type="EMBL" id="AKU47323.1"/>
    </source>
</evidence>
<dbReference type="InterPro" id="IPR000440">
    <property type="entry name" value="NADH_UbQ/plastoQ_OxRdtase_su3"/>
</dbReference>
<name>A0A0U2F0L4_9HEMI</name>
<organism evidence="10">
    <name type="scientific">Idioscopus nitidulus</name>
    <dbReference type="NCBI Taxonomy" id="1561089"/>
    <lineage>
        <taxon>Eukaryota</taxon>
        <taxon>Metazoa</taxon>
        <taxon>Ecdysozoa</taxon>
        <taxon>Arthropoda</taxon>
        <taxon>Hexapoda</taxon>
        <taxon>Insecta</taxon>
        <taxon>Pterygota</taxon>
        <taxon>Neoptera</taxon>
        <taxon>Paraneoptera</taxon>
        <taxon>Hemiptera</taxon>
        <taxon>Auchenorrhyncha</taxon>
        <taxon>Membracoidea</taxon>
        <taxon>Cicadellidae</taxon>
        <taxon>Eurymelinae</taxon>
        <taxon>Idiocerini</taxon>
        <taxon>Idioscopus</taxon>
    </lineage>
</organism>
<dbReference type="PANTHER" id="PTHR11058">
    <property type="entry name" value="NADH-UBIQUINONE OXIDOREDUCTASE CHAIN 3"/>
    <property type="match status" value="1"/>
</dbReference>
<dbReference type="InterPro" id="IPR038430">
    <property type="entry name" value="NDAH_ubi_oxred_su3_sf"/>
</dbReference>
<geneLocation type="mitochondrion" evidence="10"/>
<evidence type="ECO:0000256" key="4">
    <source>
        <dbReference type="ARBA" id="ARBA00022448"/>
    </source>
</evidence>
<evidence type="ECO:0000256" key="1">
    <source>
        <dbReference type="ARBA" id="ARBA00004370"/>
    </source>
</evidence>
<comment type="subcellular location">
    <subcellularLocation>
        <location evidence="1">Membrane</location>
    </subcellularLocation>
    <subcellularLocation>
        <location evidence="9">Mitochondrion membrane</location>
        <topology evidence="9">Multi-pass membrane protein</topology>
    </subcellularLocation>
</comment>
<reference evidence="10" key="1">
    <citation type="submission" date="2015-03" db="EMBL/GenBank/DDBJ databases">
        <title>The mitochondrial genome of the Mango hopper, Idioscopus nitidulus (Hemiptera:Cicadellidae): complete DNA sequence, genome organization, and phylogenetic analysis with other Cicadellids using nextgen DNA sequencing.</title>
        <authorList>
            <person name="Choudhary J.S."/>
            <person name="Naaz N."/>
            <person name="Prabhakar C.S."/>
            <person name="Das B."/>
            <person name="Bhatt B.P."/>
        </authorList>
    </citation>
    <scope>NUCLEOTIDE SEQUENCE</scope>
</reference>
<accession>A0A0U2F0L4</accession>
<keyword evidence="9" id="KW-0520">NAD</keyword>